<evidence type="ECO:0000256" key="10">
    <source>
        <dbReference type="ARBA" id="ARBA00044721"/>
    </source>
</evidence>
<comment type="similarity">
    <text evidence="3 12">Belongs to the glycosyltransferase 22 family.</text>
</comment>
<dbReference type="GO" id="GO:0006487">
    <property type="term" value="P:protein N-linked glycosylation"/>
    <property type="evidence" value="ECO:0007669"/>
    <property type="project" value="TreeGrafter"/>
</dbReference>
<evidence type="ECO:0000256" key="1">
    <source>
        <dbReference type="ARBA" id="ARBA00004477"/>
    </source>
</evidence>
<dbReference type="UniPathway" id="UPA00378"/>
<keyword evidence="4 12" id="KW-0328">Glycosyltransferase</keyword>
<comment type="function">
    <text evidence="10">Mannosyltransferase that operates in the biosynthetic pathway of dolichol-linked oligosaccharides, the glycan precursors employed in protein asparagine (N)-glycosylation. The assembly of dolichol-linked oligosaccharides begins on the cytosolic side of the endoplasmic reticulum membrane and finishes in its lumen. The sequential addition of sugars to dolichol pyrophosphate produces dolichol-linked oligosaccharides containing fourteen sugars, including two GlcNAcs, nine mannoses and three glucoses. Once assembled, the oligosaccharide is transferred from the lipid to nascent proteins by oligosaccharyltransferases. In the lumen of the endoplasmic reticulum, adds the eighth mannose residue in an alpha-1,6 linkage onto Man(7)GlcNAc(2)-PP-dolichol to produce Man(8)GlcNAc(2)-PP-dolichol.</text>
</comment>
<dbReference type="STRING" id="181874.A0A409W6A7"/>
<evidence type="ECO:0000256" key="13">
    <source>
        <dbReference type="SAM" id="SignalP"/>
    </source>
</evidence>
<evidence type="ECO:0000256" key="2">
    <source>
        <dbReference type="ARBA" id="ARBA00004922"/>
    </source>
</evidence>
<dbReference type="GO" id="GO:0005789">
    <property type="term" value="C:endoplasmic reticulum membrane"/>
    <property type="evidence" value="ECO:0007669"/>
    <property type="project" value="UniProtKB-SubCell"/>
</dbReference>
<comment type="caution">
    <text evidence="14">The sequence shown here is derived from an EMBL/GenBank/DDBJ whole genome shotgun (WGS) entry which is preliminary data.</text>
</comment>
<feature type="transmembrane region" description="Helical" evidence="12">
    <location>
        <begin position="372"/>
        <end position="390"/>
    </location>
</feature>
<evidence type="ECO:0000313" key="15">
    <source>
        <dbReference type="Proteomes" id="UP000284842"/>
    </source>
</evidence>
<evidence type="ECO:0000256" key="8">
    <source>
        <dbReference type="ARBA" id="ARBA00022989"/>
    </source>
</evidence>
<organism evidence="14 15">
    <name type="scientific">Panaeolus cyanescens</name>
    <dbReference type="NCBI Taxonomy" id="181874"/>
    <lineage>
        <taxon>Eukaryota</taxon>
        <taxon>Fungi</taxon>
        <taxon>Dikarya</taxon>
        <taxon>Basidiomycota</taxon>
        <taxon>Agaricomycotina</taxon>
        <taxon>Agaricomycetes</taxon>
        <taxon>Agaricomycetidae</taxon>
        <taxon>Agaricales</taxon>
        <taxon>Agaricineae</taxon>
        <taxon>Galeropsidaceae</taxon>
        <taxon>Panaeolus</taxon>
    </lineage>
</organism>
<dbReference type="InterPro" id="IPR005599">
    <property type="entry name" value="GPI_mannosylTrfase"/>
</dbReference>
<dbReference type="Pfam" id="PF03901">
    <property type="entry name" value="Glyco_transf_22"/>
    <property type="match status" value="1"/>
</dbReference>
<protein>
    <recommendedName>
        <fullName evidence="12">Mannosyltransferase</fullName>
        <ecNumber evidence="12">2.4.1.-</ecNumber>
    </recommendedName>
</protein>
<evidence type="ECO:0000256" key="11">
    <source>
        <dbReference type="ARBA" id="ARBA00048899"/>
    </source>
</evidence>
<feature type="transmembrane region" description="Helical" evidence="12">
    <location>
        <begin position="341"/>
        <end position="360"/>
    </location>
</feature>
<feature type="transmembrane region" description="Helical" evidence="12">
    <location>
        <begin position="178"/>
        <end position="203"/>
    </location>
</feature>
<dbReference type="PANTHER" id="PTHR22760">
    <property type="entry name" value="GLYCOSYLTRANSFERASE"/>
    <property type="match status" value="1"/>
</dbReference>
<evidence type="ECO:0000256" key="3">
    <source>
        <dbReference type="ARBA" id="ARBA00007063"/>
    </source>
</evidence>
<dbReference type="EMBL" id="NHTK01005780">
    <property type="protein sequence ID" value="PPQ74041.1"/>
    <property type="molecule type" value="Genomic_DNA"/>
</dbReference>
<dbReference type="EC" id="2.4.1.-" evidence="12"/>
<comment type="catalytic activity">
    <reaction evidence="11">
        <text>an alpha-D-Man-(1-&gt;2)-alpha-D-Man-(1-&gt;2)-alpha-D-Man-(1-&gt;3)-[alpha-D-Man-(1-&gt;2)-alpha-D-Man-(1-&gt;3)-alpha-D-Man-(1-&gt;6)]-beta-D-Man-(1-&gt;4)-beta-D-GlcNAc-(1-&gt;4)-alpha-D-GlcNAc-diphospho-di-trans,poly-cis-dolichol + a di-trans,poly-cis-dolichyl beta-D-mannosyl phosphate = an alpha-D-Man-(1-&gt;2)-alpha-D-Man-(1-&gt;2)-alpha-D-Man-(1-&gt;3)-[alpha-D-Man-(1-&gt;2)-alpha-D-Man-(1-&gt;3)-[alpha-D-Man-(1-&gt;6)]-alpha-D-Man-(1-&gt;6)]-beta-D-Man-(1-&gt;4)-beta-D-GlcNAc-(1-&gt;4)-alpha-D-GlcNAc-diphospho-di-trans,poly-cis-dolichol + a di-trans,poly-cis-dolichyl phosphate + H(+)</text>
        <dbReference type="Rhea" id="RHEA:29535"/>
        <dbReference type="Rhea" id="RHEA-COMP:19498"/>
        <dbReference type="Rhea" id="RHEA-COMP:19501"/>
        <dbReference type="Rhea" id="RHEA-COMP:19518"/>
        <dbReference type="Rhea" id="RHEA-COMP:19519"/>
        <dbReference type="ChEBI" id="CHEBI:15378"/>
        <dbReference type="ChEBI" id="CHEBI:57683"/>
        <dbReference type="ChEBI" id="CHEBI:58211"/>
        <dbReference type="ChEBI" id="CHEBI:132517"/>
        <dbReference type="ChEBI" id="CHEBI:132519"/>
        <dbReference type="EC" id="2.4.1.260"/>
    </reaction>
    <physiologicalReaction direction="left-to-right" evidence="11">
        <dbReference type="Rhea" id="RHEA:29536"/>
    </physiologicalReaction>
</comment>
<feature type="chain" id="PRO_5019205416" description="Mannosyltransferase" evidence="13">
    <location>
        <begin position="20"/>
        <end position="545"/>
    </location>
</feature>
<evidence type="ECO:0000256" key="4">
    <source>
        <dbReference type="ARBA" id="ARBA00022676"/>
    </source>
</evidence>
<dbReference type="AlphaFoldDB" id="A0A409W6A7"/>
<evidence type="ECO:0000256" key="9">
    <source>
        <dbReference type="ARBA" id="ARBA00023136"/>
    </source>
</evidence>
<accession>A0A409W6A7</accession>
<keyword evidence="7 12" id="KW-0256">Endoplasmic reticulum</keyword>
<evidence type="ECO:0000313" key="14">
    <source>
        <dbReference type="EMBL" id="PPQ74041.1"/>
    </source>
</evidence>
<gene>
    <name evidence="14" type="ORF">CVT24_012343</name>
</gene>
<evidence type="ECO:0000256" key="5">
    <source>
        <dbReference type="ARBA" id="ARBA00022679"/>
    </source>
</evidence>
<dbReference type="InParanoid" id="A0A409W6A7"/>
<sequence length="545" mass="61257">MSTALDLLIFATAWTHVILAPYTKVEESFNLHATHDALMYGVGAKNLFKYDHFVFPGAVPRTFIGSTLLAWLASPVIKLAASQGLLVTKFQLQILIRLVLASLNAWTLCRIRRAVDTRFGRLTGFFFTLLTCSQFHFPFWMGRTIPNMFAMIPVNLATHLLVSRTPRSTIIPEKRVQWSIFLLAFSAAVFRAEIAAFLAPFCLQMLVSKQISLANLLKTGVLASVISAGKASLVLRFWLQPELNSSSLACTTLVDSYFWDKFPLWPEFSSVFFNVIEGKSAEWGVSPRHVYYTSYLPKLLLSALPLSIIGFLVDQRFRELFLPSVAFISLISNLGHKEWRFIVYVVPIFNIAAARGCRFLASRRKSTIVGRLMFLIPIGGLLVNVLFTFLSTKASCANYPGGEALTRFHGIYSKDTPVHVHISNLAAQTGASLFLQLNAPPTHPSLPASFANPWVYNKTEGLTIQDLSSTTSKTPFTHLIAEVDPSSDAILRKHWQTVETIKGFDRWAINRDLLKRRDPVDLLTNLPRVLQFVESDKLWILERKK</sequence>
<proteinExistence type="inferred from homology"/>
<dbReference type="FunCoup" id="A0A409W6A7">
    <property type="interactions" value="152"/>
</dbReference>
<evidence type="ECO:0000256" key="12">
    <source>
        <dbReference type="RuleBase" id="RU363075"/>
    </source>
</evidence>
<keyword evidence="9 12" id="KW-0472">Membrane</keyword>
<keyword evidence="6 12" id="KW-0812">Transmembrane</keyword>
<evidence type="ECO:0000256" key="7">
    <source>
        <dbReference type="ARBA" id="ARBA00022824"/>
    </source>
</evidence>
<evidence type="ECO:0000256" key="6">
    <source>
        <dbReference type="ARBA" id="ARBA00022692"/>
    </source>
</evidence>
<feature type="signal peptide" evidence="13">
    <location>
        <begin position="1"/>
        <end position="19"/>
    </location>
</feature>
<name>A0A409W6A7_9AGAR</name>
<keyword evidence="8 12" id="KW-1133">Transmembrane helix</keyword>
<dbReference type="OrthoDB" id="19039at2759"/>
<dbReference type="PANTHER" id="PTHR22760:SF1">
    <property type="entry name" value="DOL-P-MAN:MAN(7)GLCNAC(2)-PP-DOL ALPHA-1,6-MANNOSYLTRANSFERASE"/>
    <property type="match status" value="1"/>
</dbReference>
<keyword evidence="13" id="KW-0732">Signal</keyword>
<reference evidence="14 15" key="1">
    <citation type="journal article" date="2018" name="Evol. Lett.">
        <title>Horizontal gene cluster transfer increased hallucinogenic mushroom diversity.</title>
        <authorList>
            <person name="Reynolds H.T."/>
            <person name="Vijayakumar V."/>
            <person name="Gluck-Thaler E."/>
            <person name="Korotkin H.B."/>
            <person name="Matheny P.B."/>
            <person name="Slot J.C."/>
        </authorList>
    </citation>
    <scope>NUCLEOTIDE SEQUENCE [LARGE SCALE GENOMIC DNA]</scope>
    <source>
        <strain evidence="14 15">2629</strain>
    </source>
</reference>
<feature type="transmembrane region" description="Helical" evidence="12">
    <location>
        <begin position="295"/>
        <end position="313"/>
    </location>
</feature>
<keyword evidence="15" id="KW-1185">Reference proteome</keyword>
<feature type="transmembrane region" description="Helical" evidence="12">
    <location>
        <begin position="123"/>
        <end position="141"/>
    </location>
</feature>
<keyword evidence="5" id="KW-0808">Transferase</keyword>
<dbReference type="GO" id="GO:0052917">
    <property type="term" value="F:dol-P-Man:Man(7)GlcNAc(2)-PP-Dol alpha-1,6-mannosyltransferase activity"/>
    <property type="evidence" value="ECO:0007669"/>
    <property type="project" value="UniProtKB-EC"/>
</dbReference>
<comment type="pathway">
    <text evidence="2">Protein modification; protein glycosylation.</text>
</comment>
<dbReference type="Proteomes" id="UP000284842">
    <property type="component" value="Unassembled WGS sequence"/>
</dbReference>
<comment type="subcellular location">
    <subcellularLocation>
        <location evidence="1 12">Endoplasmic reticulum membrane</location>
        <topology evidence="1 12">Multi-pass membrane protein</topology>
    </subcellularLocation>
</comment>